<dbReference type="AlphaFoldDB" id="A0A7M7LMY5"/>
<dbReference type="Pfam" id="PF03184">
    <property type="entry name" value="DDE_1"/>
    <property type="match status" value="1"/>
</dbReference>
<evidence type="ECO:0000256" key="3">
    <source>
        <dbReference type="SAM" id="MobiDB-lite"/>
    </source>
</evidence>
<sequence>MTMKRIKEKLFEWACREHAMNNFFDKHMLREKALELTKKYGVNGFRCSDKWLNNFLHDHGFSIDLTNIIFTDYHKWIDLMRSTIIKYRHKDFFHADELTMYSDVFPSEILYNDAKNPNLDNAPRNKIIILMSCNSTGTTKLPLLICGPYPSKITMKEHIYCHNKNSHIGNELFRNWLSNVNDYMIKCNRKILLFLQRNRMRALKDFVASNIQLVYFPEDFPSFLRPLRRDVFHYVKMVFRRRYAEQLKDITEWNLHDILTSLIEAWETIPRELIIFSFQRTRFRTDDCFLQINCDCWDSLKMGISFKKFVMFDDNLLDEEVSHEKNNYNLRNRKNIIEINKNNSNSNLKIIKNNENTIQKLSNKIIKKYRSMPSEIKNYTDQKLNCPVITNHEKEWNDHIRSKKLKKNLIDMNIKQRKSRKRTYNEAQFVKKEQNKNQYMIRQENIKDSLPKDSNIASSRKKFQKEIPERQEPEENEMQESHQKVIDETLTLLSTTKVNYLNDIIDSMNNNTDEETIKSSNNLSQFQFLNNKQDNTESECANKIITNFSTNFLNNFNQPSTSTNNWNVLSQEIPEQIASNEIIKKQVFEISFVNGSESQKENYDKSQNLNLPINKSALKIMNFSQKKQQNSLDLNNPVDISETDEPRTKKSRTDHNWYKQFETTFVFGSPDVNYPSGMQQDKKDIIESCIFSIKPSVSPKN</sequence>
<dbReference type="OrthoDB" id="125347at2759"/>
<dbReference type="GO" id="GO:0003677">
    <property type="term" value="F:DNA binding"/>
    <property type="evidence" value="ECO:0007669"/>
    <property type="project" value="UniProtKB-KW"/>
</dbReference>
<dbReference type="GO" id="GO:0005634">
    <property type="term" value="C:nucleus"/>
    <property type="evidence" value="ECO:0007669"/>
    <property type="project" value="UniProtKB-SubCell"/>
</dbReference>
<dbReference type="PANTHER" id="PTHR19303:SF73">
    <property type="entry name" value="PROTEIN PDC2"/>
    <property type="match status" value="1"/>
</dbReference>
<dbReference type="PROSITE" id="PS51253">
    <property type="entry name" value="HTH_CENPB"/>
    <property type="match status" value="1"/>
</dbReference>
<dbReference type="Gene3D" id="1.10.10.60">
    <property type="entry name" value="Homeodomain-like"/>
    <property type="match status" value="1"/>
</dbReference>
<accession>A0A8B6XSM4</accession>
<dbReference type="SUPFAM" id="SSF46689">
    <property type="entry name" value="Homeodomain-like"/>
    <property type="match status" value="1"/>
</dbReference>
<reference evidence="7" key="2">
    <citation type="submission" date="2025-04" db="UniProtKB">
        <authorList>
            <consortium name="RefSeq"/>
        </authorList>
    </citation>
    <scope>IDENTIFICATION</scope>
    <source>
        <strain evidence="7">DH4</strain>
        <tissue evidence="7">Whole body</tissue>
    </source>
</reference>
<dbReference type="InterPro" id="IPR004875">
    <property type="entry name" value="DDE_SF_endonuclease_dom"/>
</dbReference>
<dbReference type="KEGG" id="ame:100577678"/>
<dbReference type="InterPro" id="IPR009057">
    <property type="entry name" value="Homeodomain-like_sf"/>
</dbReference>
<dbReference type="EnsemblMetazoa" id="XM_003249152">
    <property type="protein sequence ID" value="XP_003249200"/>
    <property type="gene ID" value="LOC100577678"/>
</dbReference>
<reference evidence="5" key="1">
    <citation type="submission" date="2021-01" db="UniProtKB">
        <authorList>
            <consortium name="EnsemblMetazoa"/>
        </authorList>
    </citation>
    <scope>IDENTIFICATION</scope>
    <source>
        <strain evidence="5">DH4</strain>
    </source>
</reference>
<evidence type="ECO:0000256" key="1">
    <source>
        <dbReference type="ARBA" id="ARBA00004123"/>
    </source>
</evidence>
<dbReference type="RefSeq" id="XP_003249200.2">
    <property type="nucleotide sequence ID" value="XM_003249152.4"/>
</dbReference>
<gene>
    <name evidence="7" type="primary">LOC100577678</name>
</gene>
<accession>A0A7M7LMY5</accession>
<dbReference type="InterPro" id="IPR006600">
    <property type="entry name" value="HTH_CenpB_DNA-bd_dom"/>
</dbReference>
<feature type="region of interest" description="Disordered" evidence="3">
    <location>
        <begin position="628"/>
        <end position="652"/>
    </location>
</feature>
<dbReference type="Proteomes" id="UP000005203">
    <property type="component" value="Linkage group LG3"/>
</dbReference>
<evidence type="ECO:0000313" key="6">
    <source>
        <dbReference type="Proteomes" id="UP000005203"/>
    </source>
</evidence>
<comment type="subcellular location">
    <subcellularLocation>
        <location evidence="1">Nucleus</location>
    </subcellularLocation>
</comment>
<evidence type="ECO:0000259" key="4">
    <source>
        <dbReference type="PROSITE" id="PS51253"/>
    </source>
</evidence>
<feature type="domain" description="HTH CENPB-type" evidence="4">
    <location>
        <begin position="1"/>
        <end position="65"/>
    </location>
</feature>
<evidence type="ECO:0000256" key="2">
    <source>
        <dbReference type="ARBA" id="ARBA00023125"/>
    </source>
</evidence>
<dbReference type="GeneID" id="100577678"/>
<proteinExistence type="predicted"/>
<keyword evidence="6" id="KW-1185">Reference proteome</keyword>
<dbReference type="InterPro" id="IPR050863">
    <property type="entry name" value="CenT-Element_Derived"/>
</dbReference>
<name>A0A7M7LMY5_APIME</name>
<keyword evidence="2" id="KW-0238">DNA-binding</keyword>
<dbReference type="PANTHER" id="PTHR19303">
    <property type="entry name" value="TRANSPOSON"/>
    <property type="match status" value="1"/>
</dbReference>
<feature type="region of interest" description="Disordered" evidence="3">
    <location>
        <begin position="447"/>
        <end position="481"/>
    </location>
</feature>
<protein>
    <submittedName>
        <fullName evidence="7">Suppressor of Mek1 isoform X1</fullName>
    </submittedName>
</protein>
<evidence type="ECO:0000313" key="5">
    <source>
        <dbReference type="EnsemblMetazoa" id="XP_003249200"/>
    </source>
</evidence>
<evidence type="ECO:0000313" key="7">
    <source>
        <dbReference type="RefSeq" id="XP_003249200.2"/>
    </source>
</evidence>
<feature type="compositionally biased region" description="Basic and acidic residues" evidence="3">
    <location>
        <begin position="464"/>
        <end position="481"/>
    </location>
</feature>
<dbReference type="Pfam" id="PF03221">
    <property type="entry name" value="HTH_Tnp_Tc5"/>
    <property type="match status" value="1"/>
</dbReference>
<organism evidence="5">
    <name type="scientific">Apis mellifera</name>
    <name type="common">Honeybee</name>
    <dbReference type="NCBI Taxonomy" id="7460"/>
    <lineage>
        <taxon>Eukaryota</taxon>
        <taxon>Metazoa</taxon>
        <taxon>Ecdysozoa</taxon>
        <taxon>Arthropoda</taxon>
        <taxon>Hexapoda</taxon>
        <taxon>Insecta</taxon>
        <taxon>Pterygota</taxon>
        <taxon>Neoptera</taxon>
        <taxon>Endopterygota</taxon>
        <taxon>Hymenoptera</taxon>
        <taxon>Apocrita</taxon>
        <taxon>Aculeata</taxon>
        <taxon>Apoidea</taxon>
        <taxon>Anthophila</taxon>
        <taxon>Apidae</taxon>
        <taxon>Apis</taxon>
    </lineage>
</organism>